<dbReference type="InterPro" id="IPR010373">
    <property type="entry name" value="DUF968"/>
</dbReference>
<sequence length="95" mass="10930">MKSIVTEYDNICIFCGRQAEAEHHLIFGTAGRELSDKDGLKVPICNNCHNMGDKLHRIHDNPMAERLSKMLGQAMFEAKIGSREEFRKRYGRSYL</sequence>
<evidence type="ECO:0000313" key="1">
    <source>
        <dbReference type="EMBL" id="DAE23556.1"/>
    </source>
</evidence>
<dbReference type="Pfam" id="PF06147">
    <property type="entry name" value="DUF968"/>
    <property type="match status" value="1"/>
</dbReference>
<accession>A0A8S5QY20</accession>
<dbReference type="EMBL" id="BK015755">
    <property type="protein sequence ID" value="DAE23556.1"/>
    <property type="molecule type" value="Genomic_DNA"/>
</dbReference>
<name>A0A8S5QY20_9CAUD</name>
<organism evidence="1">
    <name type="scientific">Myoviridae sp. ctyWv1</name>
    <dbReference type="NCBI Taxonomy" id="2826718"/>
    <lineage>
        <taxon>Viruses</taxon>
        <taxon>Duplodnaviria</taxon>
        <taxon>Heunggongvirae</taxon>
        <taxon>Uroviricota</taxon>
        <taxon>Caudoviricetes</taxon>
    </lineage>
</organism>
<protein>
    <submittedName>
        <fullName evidence="1">Recombination enhancement, RecA-dependent nuclease</fullName>
    </submittedName>
</protein>
<reference evidence="1" key="1">
    <citation type="journal article" date="2021" name="Proc. Natl. Acad. Sci. U.S.A.">
        <title>A Catalog of Tens of Thousands of Viruses from Human Metagenomes Reveals Hidden Associations with Chronic Diseases.</title>
        <authorList>
            <person name="Tisza M.J."/>
            <person name="Buck C.B."/>
        </authorList>
    </citation>
    <scope>NUCLEOTIDE SEQUENCE</scope>
    <source>
        <strain evidence="1">CtyWv1</strain>
    </source>
</reference>
<proteinExistence type="predicted"/>